<dbReference type="STRING" id="42251.A0A2T7A8Z2"/>
<gene>
    <name evidence="2" type="ORF">B9Z19DRAFT_960877</name>
</gene>
<evidence type="ECO:0000256" key="1">
    <source>
        <dbReference type="SAM" id="MobiDB-lite"/>
    </source>
</evidence>
<dbReference type="Proteomes" id="UP000244722">
    <property type="component" value="Unassembled WGS sequence"/>
</dbReference>
<dbReference type="GO" id="GO:0003700">
    <property type="term" value="F:DNA-binding transcription factor activity"/>
    <property type="evidence" value="ECO:0007669"/>
    <property type="project" value="InterPro"/>
</dbReference>
<dbReference type="AlphaFoldDB" id="A0A2T7A8Z2"/>
<reference evidence="2 3" key="1">
    <citation type="submission" date="2017-04" db="EMBL/GenBank/DDBJ databases">
        <title>Draft genome sequence of Tuber borchii Vittad., a whitish edible truffle.</title>
        <authorList>
            <consortium name="DOE Joint Genome Institute"/>
            <person name="Murat C."/>
            <person name="Kuo A."/>
            <person name="Barry K.W."/>
            <person name="Clum A."/>
            <person name="Dockter R.B."/>
            <person name="Fauchery L."/>
            <person name="Iotti M."/>
            <person name="Kohler A."/>
            <person name="Labutti K."/>
            <person name="Lindquist E.A."/>
            <person name="Lipzen A."/>
            <person name="Ohm R.A."/>
            <person name="Wang M."/>
            <person name="Grigoriev I.V."/>
            <person name="Zambonelli A."/>
            <person name="Martin F.M."/>
        </authorList>
    </citation>
    <scope>NUCLEOTIDE SEQUENCE [LARGE SCALE GENOMIC DNA]</scope>
    <source>
        <strain evidence="2 3">Tbo3840</strain>
    </source>
</reference>
<feature type="compositionally biased region" description="Gly residues" evidence="1">
    <location>
        <begin position="34"/>
        <end position="51"/>
    </location>
</feature>
<accession>A0A2T7A8Z2</accession>
<dbReference type="PANTHER" id="PTHR23225:SF2">
    <property type="entry name" value="AT09679P-RELATED"/>
    <property type="match status" value="1"/>
</dbReference>
<dbReference type="EMBL" id="NESQ01000002">
    <property type="protein sequence ID" value="PUU84206.1"/>
    <property type="molecule type" value="Genomic_DNA"/>
</dbReference>
<feature type="region of interest" description="Disordered" evidence="1">
    <location>
        <begin position="24"/>
        <end position="124"/>
    </location>
</feature>
<name>A0A2T7A8Z2_TUBBO</name>
<feature type="non-terminal residue" evidence="2">
    <location>
        <position position="1"/>
    </location>
</feature>
<organism evidence="2 3">
    <name type="scientific">Tuber borchii</name>
    <name type="common">White truffle</name>
    <dbReference type="NCBI Taxonomy" id="42251"/>
    <lineage>
        <taxon>Eukaryota</taxon>
        <taxon>Fungi</taxon>
        <taxon>Dikarya</taxon>
        <taxon>Ascomycota</taxon>
        <taxon>Pezizomycotina</taxon>
        <taxon>Pezizomycetes</taxon>
        <taxon>Pezizales</taxon>
        <taxon>Tuberaceae</taxon>
        <taxon>Tuber</taxon>
    </lineage>
</organism>
<evidence type="ECO:0000313" key="2">
    <source>
        <dbReference type="EMBL" id="PUU84206.1"/>
    </source>
</evidence>
<sequence length="369" mass="41028">ECHVYFFPVGKCLVNMEDDKNMKTMSKAERSVGKRGGGGGGGEVKGRGGSRSGRKRAKTIDQQPEGDEELETVPAVEEAEADKEIKVTTTVAAGSEDATDTKDISETNEGIDQAKKKPNSARKKKITVKTAKRELSCIDHPTAVFKTISDLRNHISGHHRPYHCIFSFASCPQTFSSKNEWKRHVYSQHLLFSYWRCDQAPCSPQTDPPPSPSGAREKNTFNRKDLFTLHVKRMHSSTVTTPEELSDMVERCKRQRRKPPAWEKCGHCGREWTRDEFGEKMEHIGGHLEMGTGGDKAEGAEKGWKIDDEFIEWAVEEGIVERADLEKERAAVGVGELILGGGEGAKDFDGRYRLVNVVKPGTRGLKPSA</sequence>
<protein>
    <recommendedName>
        <fullName evidence="4">C2H2-type domain-containing protein</fullName>
    </recommendedName>
</protein>
<proteinExistence type="predicted"/>
<dbReference type="InterPro" id="IPR039970">
    <property type="entry name" value="TF_Grauzone"/>
</dbReference>
<dbReference type="PANTHER" id="PTHR23225">
    <property type="entry name" value="ZINC FINGER PROTEIN"/>
    <property type="match status" value="1"/>
</dbReference>
<dbReference type="Gene3D" id="3.30.160.60">
    <property type="entry name" value="Classic Zinc Finger"/>
    <property type="match status" value="1"/>
</dbReference>
<keyword evidence="3" id="KW-1185">Reference proteome</keyword>
<comment type="caution">
    <text evidence="2">The sequence shown here is derived from an EMBL/GenBank/DDBJ whole genome shotgun (WGS) entry which is preliminary data.</text>
</comment>
<dbReference type="OrthoDB" id="5388486at2759"/>
<feature type="compositionally biased region" description="Acidic residues" evidence="1">
    <location>
        <begin position="64"/>
        <end position="81"/>
    </location>
</feature>
<evidence type="ECO:0008006" key="4">
    <source>
        <dbReference type="Google" id="ProtNLM"/>
    </source>
</evidence>
<evidence type="ECO:0000313" key="3">
    <source>
        <dbReference type="Proteomes" id="UP000244722"/>
    </source>
</evidence>